<keyword evidence="7" id="KW-1185">Reference proteome</keyword>
<name>A0A6P8HX25_ACTTE</name>
<accession>A0A6P8HX25</accession>
<dbReference type="RefSeq" id="XP_031559948.1">
    <property type="nucleotide sequence ID" value="XM_031704088.1"/>
</dbReference>
<sequence>METILTSLKAGVPRDSLTGLSLYFGAEGPSTDQARSSRRDNFGDKLLTHLSSNPSKFEKDLRNLVLDLYSDHRPANKEQGHLIGMDSNGGSSLELPHDKGPQQERGEVNDLDSFRGTILRSSLEPLHEDVFSNETLCFTGQSSSASSLHETSPILLKYQETALVDNFTDKTQMVLAKRQGQASPLIENERRSSTGGDGSADEMRLKSFEELQQNLQKFEMAEASELLRDRHESMESRSFSDSGIYLEFFSSDNEMNAVTDSKGNSDGSHDCKDVIDGKESKILIYDDSMNAVNENEDVTKCYQDPRFQGSNRPEFLSTGKSVMLSSTPRKASFLHARSFQGGISESRDGTSSEENMQLELANMEGKLETLTSEYRGVLEEKKQLQARITAIENKVEKGEQKNEGSSNEEQTRLENLLEKESKLKKKIMELQQDIDVKDGHIKDAEERVRISQENIEKLQRTLQNLETELTAKTGNEEVLKNELLNLKKSFIEAQDLHEGQLKENQLLHSDVSTLVKAKTWLMKQLEIEKDSHVKLELEISESKSTVFSQNKLVEQLKIDNARTCKQLTEAQENAIVEKARILKHLEKVEEELVHQDFAFKQIQAEKERVQRELNVKIESLQKENALLESLASSAKKLQDELEIFKNETNTKIDLLKKLKQEKDEVEQHLKVARSINEVGEKKIKALNHKLEMNEDQLRTALNEKQAKEIYIQELLKKNDVLEESIKEAEEEKEALDSAVQLLRVELDKVERRFKMMKRELTSKTNQLEEVTRQKDGFVNELRVLRDELEKHASLLETLRDTIRMRDEAMTALHSDKVKILAEVRALRDRLENTKTSCEQTQKEKEELREELQNSNSQLSHLEKRLHESCSQKAKLEGELESTQRAAKTQETVYETQTESLKQEMNQIQTNLQHQVTRHRDEAINLRQEVEYLKAQHQEKNKKHNNEVLELKGKLLQAEESKTHFEADTRKKFEELCESSVSEAKENFEKKLSEKEGDLFSTRQEKEELFFRFTELEERAKNTANLQKDRIATLEKELGFARKVLSEQRNEIEKLSMVSVELEREKGRLAGLMTSQKTLRDHCSKMEQFAASKELKISELNTSVEILQRDKDLLRKESERKISSLESSLADNKSVVEELKLRLKSQRNQNSQLRAGLDKSEEEMEKVMKELTSARLDLEKTNKKYEKCVHDLNNSDESLRAVKSNLQDSKLLTSRLEKENEILKEQGKVKDDLAASTQWKLQQCRKELDYAKEQLRMSDERHQIEIENLKTACQVAKSEATYLRREVAMARKSKCENQEKFFTSRDEVLLTRQEAESVKQELFSASQQLRYLKSAILNARDVTEVQEFVKNEEELSFVSMVTAESANQDVAYSNSPITSLRECMSLLRNQIASLQEQMNEHTDSVCSTASSWRSFEKNVHILQNDCAMPAQRNQLSLPEKDVMKP</sequence>
<feature type="region of interest" description="Disordered" evidence="6">
    <location>
        <begin position="178"/>
        <end position="201"/>
    </location>
</feature>
<dbReference type="GO" id="GO:0005737">
    <property type="term" value="C:cytoplasm"/>
    <property type="evidence" value="ECO:0007669"/>
    <property type="project" value="UniProtKB-SubCell"/>
</dbReference>
<dbReference type="KEGG" id="aten:116296130"/>
<feature type="region of interest" description="Disordered" evidence="6">
    <location>
        <begin position="834"/>
        <end position="857"/>
    </location>
</feature>
<reference evidence="8" key="1">
    <citation type="submission" date="2025-08" db="UniProtKB">
        <authorList>
            <consortium name="RefSeq"/>
        </authorList>
    </citation>
    <scope>IDENTIFICATION</scope>
    <source>
        <tissue evidence="8">Tentacle</tissue>
    </source>
</reference>
<organism evidence="7 8">
    <name type="scientific">Actinia tenebrosa</name>
    <name type="common">Australian red waratah sea anemone</name>
    <dbReference type="NCBI Taxonomy" id="6105"/>
    <lineage>
        <taxon>Eukaryota</taxon>
        <taxon>Metazoa</taxon>
        <taxon>Cnidaria</taxon>
        <taxon>Anthozoa</taxon>
        <taxon>Hexacorallia</taxon>
        <taxon>Actiniaria</taxon>
        <taxon>Actiniidae</taxon>
        <taxon>Actinia</taxon>
    </lineage>
</organism>
<keyword evidence="3" id="KW-0597">Phosphoprotein</keyword>
<feature type="coiled-coil region" evidence="5">
    <location>
        <begin position="353"/>
        <end position="482"/>
    </location>
</feature>
<evidence type="ECO:0000313" key="8">
    <source>
        <dbReference type="RefSeq" id="XP_031559948.1"/>
    </source>
</evidence>
<dbReference type="Proteomes" id="UP000515163">
    <property type="component" value="Unplaced"/>
</dbReference>
<dbReference type="InParanoid" id="A0A6P8HX25"/>
<dbReference type="Gene3D" id="1.10.287.2610">
    <property type="match status" value="1"/>
</dbReference>
<comment type="subcellular location">
    <subcellularLocation>
        <location evidence="1">Cytoplasm</location>
    </subcellularLocation>
</comment>
<evidence type="ECO:0000256" key="2">
    <source>
        <dbReference type="ARBA" id="ARBA00022490"/>
    </source>
</evidence>
<keyword evidence="2" id="KW-0963">Cytoplasm</keyword>
<dbReference type="OrthoDB" id="2286360at2759"/>
<evidence type="ECO:0000313" key="7">
    <source>
        <dbReference type="Proteomes" id="UP000515163"/>
    </source>
</evidence>
<evidence type="ECO:0000256" key="6">
    <source>
        <dbReference type="SAM" id="MobiDB-lite"/>
    </source>
</evidence>
<protein>
    <submittedName>
        <fullName evidence="8">Paramyosin-like</fullName>
    </submittedName>
</protein>
<feature type="compositionally biased region" description="Basic and acidic residues" evidence="6">
    <location>
        <begin position="840"/>
        <end position="851"/>
    </location>
</feature>
<proteinExistence type="predicted"/>
<dbReference type="Gene3D" id="1.20.5.170">
    <property type="match status" value="1"/>
</dbReference>
<dbReference type="PANTHER" id="PTHR18902:SF31">
    <property type="entry name" value="PERICENTRIN_AKAP-450 CENTROSOMAL TARGETING DOMAIN-CONTAINING PROTEIN"/>
    <property type="match status" value="1"/>
</dbReference>
<dbReference type="InterPro" id="IPR051841">
    <property type="entry name" value="MT-Golgi_org_protein"/>
</dbReference>
<evidence type="ECO:0000256" key="5">
    <source>
        <dbReference type="SAM" id="Coils"/>
    </source>
</evidence>
<evidence type="ECO:0000256" key="4">
    <source>
        <dbReference type="ARBA" id="ARBA00023054"/>
    </source>
</evidence>
<dbReference type="PANTHER" id="PTHR18902">
    <property type="entry name" value="NUCLEAR MITOTIC APPARATUS PROTEIN 1-RELATED"/>
    <property type="match status" value="1"/>
</dbReference>
<keyword evidence="4 5" id="KW-0175">Coiled coil</keyword>
<dbReference type="GeneID" id="116296130"/>
<evidence type="ECO:0000256" key="3">
    <source>
        <dbReference type="ARBA" id="ARBA00022553"/>
    </source>
</evidence>
<feature type="coiled-coil region" evidence="5">
    <location>
        <begin position="1016"/>
        <end position="1064"/>
    </location>
</feature>
<evidence type="ECO:0000256" key="1">
    <source>
        <dbReference type="ARBA" id="ARBA00004496"/>
    </source>
</evidence>
<feature type="compositionally biased region" description="Basic and acidic residues" evidence="6">
    <location>
        <begin position="95"/>
        <end position="107"/>
    </location>
</feature>
<feature type="coiled-coil region" evidence="5">
    <location>
        <begin position="1376"/>
        <end position="1403"/>
    </location>
</feature>
<feature type="coiled-coil region" evidence="5">
    <location>
        <begin position="1089"/>
        <end position="1260"/>
    </location>
</feature>
<gene>
    <name evidence="8" type="primary">LOC116296130</name>
</gene>
<feature type="region of interest" description="Disordered" evidence="6">
    <location>
        <begin position="77"/>
        <end position="107"/>
    </location>
</feature>